<protein>
    <submittedName>
        <fullName evidence="9">MFS family permease</fullName>
    </submittedName>
</protein>
<dbReference type="InterPro" id="IPR020846">
    <property type="entry name" value="MFS_dom"/>
</dbReference>
<comment type="subcellular location">
    <subcellularLocation>
        <location evidence="1">Cell membrane</location>
        <topology evidence="1">Multi-pass membrane protein</topology>
    </subcellularLocation>
</comment>
<feature type="transmembrane region" description="Helical" evidence="7">
    <location>
        <begin position="26"/>
        <end position="51"/>
    </location>
</feature>
<keyword evidence="5 7" id="KW-1133">Transmembrane helix</keyword>
<dbReference type="PANTHER" id="PTHR43045:SF1">
    <property type="entry name" value="SHIKIMATE TRANSPORTER"/>
    <property type="match status" value="1"/>
</dbReference>
<proteinExistence type="predicted"/>
<evidence type="ECO:0000256" key="1">
    <source>
        <dbReference type="ARBA" id="ARBA00004651"/>
    </source>
</evidence>
<gene>
    <name evidence="9" type="ORF">FB470_006885</name>
</gene>
<dbReference type="RefSeq" id="WP_306998458.1">
    <property type="nucleotide sequence ID" value="NZ_JAUSUT010000001.1"/>
</dbReference>
<evidence type="ECO:0000256" key="3">
    <source>
        <dbReference type="ARBA" id="ARBA00022475"/>
    </source>
</evidence>
<keyword evidence="6 7" id="KW-0472">Membrane</keyword>
<keyword evidence="4 7" id="KW-0812">Transmembrane</keyword>
<organism evidence="9 10">
    <name type="scientific">Amycolatopsis thermophila</name>
    <dbReference type="NCBI Taxonomy" id="206084"/>
    <lineage>
        <taxon>Bacteria</taxon>
        <taxon>Bacillati</taxon>
        <taxon>Actinomycetota</taxon>
        <taxon>Actinomycetes</taxon>
        <taxon>Pseudonocardiales</taxon>
        <taxon>Pseudonocardiaceae</taxon>
        <taxon>Amycolatopsis</taxon>
    </lineage>
</organism>
<feature type="domain" description="Major facilitator superfamily (MFS) profile" evidence="8">
    <location>
        <begin position="1"/>
        <end position="76"/>
    </location>
</feature>
<evidence type="ECO:0000256" key="5">
    <source>
        <dbReference type="ARBA" id="ARBA00022989"/>
    </source>
</evidence>
<keyword evidence="3" id="KW-1003">Cell membrane</keyword>
<evidence type="ECO:0000256" key="6">
    <source>
        <dbReference type="ARBA" id="ARBA00023136"/>
    </source>
</evidence>
<dbReference type="PROSITE" id="PS50850">
    <property type="entry name" value="MFS"/>
    <property type="match status" value="1"/>
</dbReference>
<sequence length="76" mass="8021">MVRLLLYGAAATVVFNKFFFPSLSSVVGTIAAFGTLGAGFIVRPLGGILYGHVGDKFGRKRVLVSSIWLMGISTVA</sequence>
<name>A0ABU0F5M3_9PSEU</name>
<dbReference type="PANTHER" id="PTHR43045">
    <property type="entry name" value="SHIKIMATE TRANSPORTER"/>
    <property type="match status" value="1"/>
</dbReference>
<dbReference type="EMBL" id="JAUSUT010000001">
    <property type="protein sequence ID" value="MDQ0382891.1"/>
    <property type="molecule type" value="Genomic_DNA"/>
</dbReference>
<reference evidence="9 10" key="1">
    <citation type="submission" date="2023-07" db="EMBL/GenBank/DDBJ databases">
        <title>Sequencing the genomes of 1000 actinobacteria strains.</title>
        <authorList>
            <person name="Klenk H.-P."/>
        </authorList>
    </citation>
    <scope>NUCLEOTIDE SEQUENCE [LARGE SCALE GENOMIC DNA]</scope>
    <source>
        <strain evidence="9 10">DSM 45805</strain>
    </source>
</reference>
<keyword evidence="10" id="KW-1185">Reference proteome</keyword>
<dbReference type="InterPro" id="IPR036259">
    <property type="entry name" value="MFS_trans_sf"/>
</dbReference>
<evidence type="ECO:0000256" key="7">
    <source>
        <dbReference type="SAM" id="Phobius"/>
    </source>
</evidence>
<keyword evidence="2" id="KW-0813">Transport</keyword>
<comment type="caution">
    <text evidence="9">The sequence shown here is derived from an EMBL/GenBank/DDBJ whole genome shotgun (WGS) entry which is preliminary data.</text>
</comment>
<dbReference type="SUPFAM" id="SSF103473">
    <property type="entry name" value="MFS general substrate transporter"/>
    <property type="match status" value="1"/>
</dbReference>
<dbReference type="Proteomes" id="UP001229651">
    <property type="component" value="Unassembled WGS sequence"/>
</dbReference>
<evidence type="ECO:0000313" key="9">
    <source>
        <dbReference type="EMBL" id="MDQ0382891.1"/>
    </source>
</evidence>
<evidence type="ECO:0000256" key="2">
    <source>
        <dbReference type="ARBA" id="ARBA00022448"/>
    </source>
</evidence>
<accession>A0ABU0F5M3</accession>
<evidence type="ECO:0000259" key="8">
    <source>
        <dbReference type="PROSITE" id="PS50850"/>
    </source>
</evidence>
<dbReference type="Gene3D" id="1.20.1250.20">
    <property type="entry name" value="MFS general substrate transporter like domains"/>
    <property type="match status" value="1"/>
</dbReference>
<evidence type="ECO:0000313" key="10">
    <source>
        <dbReference type="Proteomes" id="UP001229651"/>
    </source>
</evidence>
<evidence type="ECO:0000256" key="4">
    <source>
        <dbReference type="ARBA" id="ARBA00022692"/>
    </source>
</evidence>